<evidence type="ECO:0000313" key="12">
    <source>
        <dbReference type="EMBL" id="CAF9914729.1"/>
    </source>
</evidence>
<dbReference type="Gene3D" id="3.40.50.300">
    <property type="entry name" value="P-loop containing nucleotide triphosphate hydrolases"/>
    <property type="match status" value="1"/>
</dbReference>
<dbReference type="InterPro" id="IPR013083">
    <property type="entry name" value="Znf_RING/FYVE/PHD"/>
</dbReference>
<evidence type="ECO:0000256" key="6">
    <source>
        <dbReference type="ARBA" id="ARBA00022806"/>
    </source>
</evidence>
<evidence type="ECO:0000256" key="9">
    <source>
        <dbReference type="SAM" id="MobiDB-lite"/>
    </source>
</evidence>
<dbReference type="SUPFAM" id="SSF52540">
    <property type="entry name" value="P-loop containing nucleoside triphosphate hydrolases"/>
    <property type="match status" value="2"/>
</dbReference>
<evidence type="ECO:0000259" key="10">
    <source>
        <dbReference type="PROSITE" id="PS51192"/>
    </source>
</evidence>
<evidence type="ECO:0000259" key="11">
    <source>
        <dbReference type="PROSITE" id="PS51194"/>
    </source>
</evidence>
<evidence type="ECO:0000313" key="13">
    <source>
        <dbReference type="Proteomes" id="UP000664521"/>
    </source>
</evidence>
<accession>A0A8H3F0E2</accession>
<comment type="similarity">
    <text evidence="1">Belongs to the SNF2/RAD54 helicase family.</text>
</comment>
<keyword evidence="3" id="KW-0547">Nucleotide-binding</keyword>
<feature type="compositionally biased region" description="Gly residues" evidence="9">
    <location>
        <begin position="227"/>
        <end position="239"/>
    </location>
</feature>
<evidence type="ECO:0000256" key="8">
    <source>
        <dbReference type="ARBA" id="ARBA00022840"/>
    </source>
</evidence>
<dbReference type="Gene3D" id="3.40.50.10810">
    <property type="entry name" value="Tandem AAA-ATPase domain"/>
    <property type="match status" value="1"/>
</dbReference>
<reference evidence="12" key="1">
    <citation type="submission" date="2021-03" db="EMBL/GenBank/DDBJ databases">
        <authorList>
            <person name="Tagirdzhanova G."/>
        </authorList>
    </citation>
    <scope>NUCLEOTIDE SEQUENCE</scope>
</reference>
<feature type="region of interest" description="Disordered" evidence="9">
    <location>
        <begin position="68"/>
        <end position="91"/>
    </location>
</feature>
<evidence type="ECO:0000256" key="3">
    <source>
        <dbReference type="ARBA" id="ARBA00022741"/>
    </source>
</evidence>
<evidence type="ECO:0000256" key="4">
    <source>
        <dbReference type="ARBA" id="ARBA00022771"/>
    </source>
</evidence>
<evidence type="ECO:0000256" key="7">
    <source>
        <dbReference type="ARBA" id="ARBA00022833"/>
    </source>
</evidence>
<dbReference type="CDD" id="cd18793">
    <property type="entry name" value="SF2_C_SNF"/>
    <property type="match status" value="1"/>
</dbReference>
<organism evidence="12 13">
    <name type="scientific">Heterodermia speciosa</name>
    <dbReference type="NCBI Taxonomy" id="116794"/>
    <lineage>
        <taxon>Eukaryota</taxon>
        <taxon>Fungi</taxon>
        <taxon>Dikarya</taxon>
        <taxon>Ascomycota</taxon>
        <taxon>Pezizomycotina</taxon>
        <taxon>Lecanoromycetes</taxon>
        <taxon>OSLEUM clade</taxon>
        <taxon>Lecanoromycetidae</taxon>
        <taxon>Caliciales</taxon>
        <taxon>Physciaceae</taxon>
        <taxon>Heterodermia</taxon>
    </lineage>
</organism>
<dbReference type="InterPro" id="IPR049730">
    <property type="entry name" value="SNF2/RAD54-like_C"/>
</dbReference>
<feature type="domain" description="Helicase C-terminal" evidence="11">
    <location>
        <begin position="1053"/>
        <end position="1210"/>
    </location>
</feature>
<feature type="compositionally biased region" description="Low complexity" evidence="9">
    <location>
        <begin position="345"/>
        <end position="354"/>
    </location>
</feature>
<proteinExistence type="inferred from homology"/>
<dbReference type="InterPro" id="IPR014001">
    <property type="entry name" value="Helicase_ATP-bd"/>
</dbReference>
<keyword evidence="4" id="KW-0863">Zinc-finger</keyword>
<dbReference type="GO" id="GO:0008094">
    <property type="term" value="F:ATP-dependent activity, acting on DNA"/>
    <property type="evidence" value="ECO:0007669"/>
    <property type="project" value="TreeGrafter"/>
</dbReference>
<dbReference type="AlphaFoldDB" id="A0A8H3F0E2"/>
<name>A0A8H3F0E2_9LECA</name>
<keyword evidence="2" id="KW-0479">Metal-binding</keyword>
<dbReference type="SMART" id="SM00487">
    <property type="entry name" value="DEXDc"/>
    <property type="match status" value="1"/>
</dbReference>
<dbReference type="Gene3D" id="3.30.40.10">
    <property type="entry name" value="Zinc/RING finger domain, C3HC4 (zinc finger)"/>
    <property type="match status" value="1"/>
</dbReference>
<dbReference type="OrthoDB" id="1699231at2759"/>
<sequence>MDSGPEELMADSTLTSLELGKHSQYDDHLGTQIPLDITDIPRLNEDDLKTGTLDTAAAVQTQILQSEFPQNEAHDEASTGIKPLPPRSEDSIEIERFDPGIGDTLANTNIEPESHATLGYGPDAIIEQEDLVSDVGILDTNAETQVIDLYKPDRVQDAMDAEDDSDLPVKTGESDAPFVLTDIGGDNVELSDSHQREVQEMPLTQMRSSRRTTDNHSSEISSSARGHGSGKITGAGGIFSGFRGQAPRFSNPTDIDDDDSDVSDEGASFRSLKRKYKAKLRNGTADEEDEISFLAAVEKEESRLRRVEADRLLRNRAVAAGEDIPAEDLDESLFLPEFSSSRTATTTRLAFTGETENDNTDTSTHTRSKPRSAKRIKHGKPKRRQNRKALHAQEEVAMRAGLEEYLEHGNGEIEEDLGHKTRAKKKPQSKKGLSRDSGVNASKPKNRYANIGSLGSRLSTADAANADRPALAVDNAKTKNMALKALLAGVPLEDQREARSDRSEILRASRLLGFRMVSPDGLGAWKLKGMATHLWNHQVIAAGFMREREIGIRKPLGGLLADDMGVGKTVEVIATMIANPPAEDEENRCTLIVAPSGLVNQWMAELTKHCEHRHFKRIFRYDATSKMRGEGVEYIMQEADVVSYPQIPVQKDGDDDAVERQWNEAWNKGRGILHKVHFYRVVLDEAHSIKNHRSQTSIACRGLMAKHRWAVTATPIPNSVEEFYAYFKFLQIKETGNFKTFKSNFCDLNNKACIRRLQAMLQQWMIRRRKSDTLLGAPIVKLPPKHETTLIIDFNAVEQTIYDRVHSRYVQKINMLSRMGKLEESANLLITMLLRLRQLTGHLFVAQPVIERFFEVGDVEMLWPLTSDGSVNRSSETDMAKAIQNLVKAKALATMKVSEEEVLASTETGATASDSETQNVSNKYRKFLDLLRTKQKWADLKDRKLCVKCKCPPDEPWITNCLHCYCQECLEMLSDDAAKNGDGSAICVECNKPYGSAQAAGEIKELELDSVSLCSSSSDKKKPRAKSLEEEMKWIDIGGTILPSSKTQAVQMQVEAWLSQEPHKKIIIFSQFHMLLRILGRMCEEKGWGYCQYNGKMPMEARDKAINMFRDNPETKILIASLKCGGVGLNLTMASKIICVDLWFNSSVEQQAFGRVSRIGQESETFVTRFIVRGTVDEKLDKMQIEKDKATGQALETAKNIAAFTVKELMELFGPVIEDQKGRAFILVDDEKEPREDTPEPKRKTE</sequence>
<dbReference type="PANTHER" id="PTHR45626">
    <property type="entry name" value="TRANSCRIPTION TERMINATION FACTOR 2-RELATED"/>
    <property type="match status" value="1"/>
</dbReference>
<keyword evidence="13" id="KW-1185">Reference proteome</keyword>
<feature type="compositionally biased region" description="Basic residues" evidence="9">
    <location>
        <begin position="420"/>
        <end position="429"/>
    </location>
</feature>
<feature type="domain" description="Helicase ATP-binding" evidence="10">
    <location>
        <begin position="549"/>
        <end position="733"/>
    </location>
</feature>
<dbReference type="InterPro" id="IPR027417">
    <property type="entry name" value="P-loop_NTPase"/>
</dbReference>
<evidence type="ECO:0000256" key="2">
    <source>
        <dbReference type="ARBA" id="ARBA00022723"/>
    </source>
</evidence>
<evidence type="ECO:0000256" key="1">
    <source>
        <dbReference type="ARBA" id="ARBA00007025"/>
    </source>
</evidence>
<dbReference type="CDD" id="cd18008">
    <property type="entry name" value="DEXDc_SHPRH-like"/>
    <property type="match status" value="1"/>
</dbReference>
<dbReference type="InterPro" id="IPR017907">
    <property type="entry name" value="Znf_RING_CS"/>
</dbReference>
<keyword evidence="7" id="KW-0862">Zinc</keyword>
<dbReference type="PROSITE" id="PS51194">
    <property type="entry name" value="HELICASE_CTER"/>
    <property type="match status" value="1"/>
</dbReference>
<dbReference type="InterPro" id="IPR000330">
    <property type="entry name" value="SNF2_N"/>
</dbReference>
<dbReference type="Pfam" id="PF00176">
    <property type="entry name" value="SNF2-rel_dom"/>
    <property type="match status" value="1"/>
</dbReference>
<keyword evidence="6" id="KW-0347">Helicase</keyword>
<dbReference type="PANTHER" id="PTHR45626:SF17">
    <property type="entry name" value="HELICASE-LIKE TRANSCRIPTION FACTOR"/>
    <property type="match status" value="1"/>
</dbReference>
<dbReference type="GO" id="GO:0016787">
    <property type="term" value="F:hydrolase activity"/>
    <property type="evidence" value="ECO:0007669"/>
    <property type="project" value="UniProtKB-KW"/>
</dbReference>
<dbReference type="GO" id="GO:0004386">
    <property type="term" value="F:helicase activity"/>
    <property type="evidence" value="ECO:0007669"/>
    <property type="project" value="UniProtKB-KW"/>
</dbReference>
<dbReference type="PROSITE" id="PS51192">
    <property type="entry name" value="HELICASE_ATP_BIND_1"/>
    <property type="match status" value="1"/>
</dbReference>
<dbReference type="GO" id="GO:0005524">
    <property type="term" value="F:ATP binding"/>
    <property type="evidence" value="ECO:0007669"/>
    <property type="project" value="UniProtKB-KW"/>
</dbReference>
<keyword evidence="5" id="KW-0378">Hydrolase</keyword>
<evidence type="ECO:0000256" key="5">
    <source>
        <dbReference type="ARBA" id="ARBA00022801"/>
    </source>
</evidence>
<dbReference type="Pfam" id="PF00271">
    <property type="entry name" value="Helicase_C"/>
    <property type="match status" value="1"/>
</dbReference>
<dbReference type="GO" id="GO:0008270">
    <property type="term" value="F:zinc ion binding"/>
    <property type="evidence" value="ECO:0007669"/>
    <property type="project" value="UniProtKB-KW"/>
</dbReference>
<dbReference type="PROSITE" id="PS00518">
    <property type="entry name" value="ZF_RING_1"/>
    <property type="match status" value="1"/>
</dbReference>
<feature type="region of interest" description="Disordered" evidence="9">
    <location>
        <begin position="187"/>
        <end position="267"/>
    </location>
</feature>
<dbReference type="SMART" id="SM00490">
    <property type="entry name" value="HELICc"/>
    <property type="match status" value="1"/>
</dbReference>
<keyword evidence="8" id="KW-0067">ATP-binding</keyword>
<feature type="region of interest" description="Disordered" evidence="9">
    <location>
        <begin position="412"/>
        <end position="451"/>
    </location>
</feature>
<dbReference type="Proteomes" id="UP000664521">
    <property type="component" value="Unassembled WGS sequence"/>
</dbReference>
<dbReference type="InterPro" id="IPR038718">
    <property type="entry name" value="SNF2-like_sf"/>
</dbReference>
<feature type="compositionally biased region" description="Basic residues" evidence="9">
    <location>
        <begin position="366"/>
        <end position="390"/>
    </location>
</feature>
<feature type="region of interest" description="Disordered" evidence="9">
    <location>
        <begin position="345"/>
        <end position="392"/>
    </location>
</feature>
<protein>
    <submittedName>
        <fullName evidence="12">Uncharacterized protein</fullName>
    </submittedName>
</protein>
<dbReference type="InterPro" id="IPR001650">
    <property type="entry name" value="Helicase_C-like"/>
</dbReference>
<dbReference type="InterPro" id="IPR050628">
    <property type="entry name" value="SNF2_RAD54_helicase_TF"/>
</dbReference>
<comment type="caution">
    <text evidence="12">The sequence shown here is derived from an EMBL/GenBank/DDBJ whole genome shotgun (WGS) entry which is preliminary data.</text>
</comment>
<dbReference type="GO" id="GO:0005634">
    <property type="term" value="C:nucleus"/>
    <property type="evidence" value="ECO:0007669"/>
    <property type="project" value="TreeGrafter"/>
</dbReference>
<feature type="compositionally biased region" description="Acidic residues" evidence="9">
    <location>
        <begin position="254"/>
        <end position="264"/>
    </location>
</feature>
<dbReference type="EMBL" id="CAJPDS010000014">
    <property type="protein sequence ID" value="CAF9914729.1"/>
    <property type="molecule type" value="Genomic_DNA"/>
</dbReference>
<dbReference type="SUPFAM" id="SSF57850">
    <property type="entry name" value="RING/U-box"/>
    <property type="match status" value="1"/>
</dbReference>
<dbReference type="GO" id="GO:0006281">
    <property type="term" value="P:DNA repair"/>
    <property type="evidence" value="ECO:0007669"/>
    <property type="project" value="TreeGrafter"/>
</dbReference>
<gene>
    <name evidence="12" type="ORF">HETSPECPRED_002061</name>
</gene>